<evidence type="ECO:0000256" key="1">
    <source>
        <dbReference type="ARBA" id="ARBA00007277"/>
    </source>
</evidence>
<dbReference type="GO" id="GO:0006071">
    <property type="term" value="P:glycerol metabolic process"/>
    <property type="evidence" value="ECO:0007669"/>
    <property type="project" value="UniProtKB-KW"/>
</dbReference>
<dbReference type="PANTHER" id="PTHR43620">
    <property type="entry name" value="GLYCEROPHOSPHORYL DIESTER PHOSPHODIESTERASE"/>
    <property type="match status" value="1"/>
</dbReference>
<comment type="catalytic activity">
    <reaction evidence="6">
        <text>a sn-glycero-3-phosphodiester + H2O = an alcohol + sn-glycerol 3-phosphate + H(+)</text>
        <dbReference type="Rhea" id="RHEA:12969"/>
        <dbReference type="ChEBI" id="CHEBI:15377"/>
        <dbReference type="ChEBI" id="CHEBI:15378"/>
        <dbReference type="ChEBI" id="CHEBI:30879"/>
        <dbReference type="ChEBI" id="CHEBI:57597"/>
        <dbReference type="ChEBI" id="CHEBI:83408"/>
        <dbReference type="EC" id="3.1.4.46"/>
    </reaction>
</comment>
<sequence length="378" mass="41735">MGQDTQMDIKRRRVLKTAMTGSVALCFAQTRLISSAHAATPQLAGKVEVFGHRGACALRPEHTLASYAKAIVDGADYIEPDLVSTKDGILVARHEANLTETTDVAKRSEFASRRVTKTIDGQTHTGWFVDDFTLAELKSLRAIERLPKVRPDNTRYDGMFQIPTWEEIIDFVAAESATSGRLIGLVPELKHSTYFSSVKLPLEDRFLQTIAEHEYTRRAPLEIQSFETANLKYLRSKLGKREHIRLMQLTAEGQYRPVDVVAAGGKLTFAEMTSAQGLRDIAQYADVVAPPLRAVIPLKADGKLDAPTALVADAHRAGLLVHTWTFRPENRFIAGDFKDGKDENARNVAGSIAEIRRYVEAGVDGFFTDDPAVGRAAL</sequence>
<proteinExistence type="inferred from homology"/>
<reference evidence="9" key="1">
    <citation type="journal article" date="2014" name="Int. J. Syst. Evol. Microbiol.">
        <title>Complete genome sequence of Corynebacterium casei LMG S-19264T (=DSM 44701T), isolated from a smear-ripened cheese.</title>
        <authorList>
            <consortium name="US DOE Joint Genome Institute (JGI-PGF)"/>
            <person name="Walter F."/>
            <person name="Albersmeier A."/>
            <person name="Kalinowski J."/>
            <person name="Ruckert C."/>
        </authorList>
    </citation>
    <scope>NUCLEOTIDE SEQUENCE</scope>
    <source>
        <strain evidence="9">CGMCC 1.10998</strain>
    </source>
</reference>
<gene>
    <name evidence="9" type="primary">glpQ</name>
    <name evidence="9" type="ORF">GCM10011396_09110</name>
</gene>
<evidence type="ECO:0000256" key="3">
    <source>
        <dbReference type="ARBA" id="ARBA00022729"/>
    </source>
</evidence>
<dbReference type="Proteomes" id="UP000637423">
    <property type="component" value="Unassembled WGS sequence"/>
</dbReference>
<evidence type="ECO:0000256" key="7">
    <source>
        <dbReference type="SAM" id="SignalP"/>
    </source>
</evidence>
<evidence type="ECO:0000256" key="6">
    <source>
        <dbReference type="ARBA" id="ARBA00047512"/>
    </source>
</evidence>
<evidence type="ECO:0000313" key="10">
    <source>
        <dbReference type="Proteomes" id="UP000637423"/>
    </source>
</evidence>
<dbReference type="InterPro" id="IPR006311">
    <property type="entry name" value="TAT_signal"/>
</dbReference>
<evidence type="ECO:0000256" key="5">
    <source>
        <dbReference type="ARBA" id="ARBA00022801"/>
    </source>
</evidence>
<dbReference type="PANTHER" id="PTHR43620:SF7">
    <property type="entry name" value="GLYCEROPHOSPHODIESTER PHOSPHODIESTERASE GDPD5-RELATED"/>
    <property type="match status" value="1"/>
</dbReference>
<dbReference type="PROSITE" id="PS51704">
    <property type="entry name" value="GP_PDE"/>
    <property type="match status" value="1"/>
</dbReference>
<organism evidence="9 10">
    <name type="scientific">Undibacterium terreum</name>
    <dbReference type="NCBI Taxonomy" id="1224302"/>
    <lineage>
        <taxon>Bacteria</taxon>
        <taxon>Pseudomonadati</taxon>
        <taxon>Pseudomonadota</taxon>
        <taxon>Betaproteobacteria</taxon>
        <taxon>Burkholderiales</taxon>
        <taxon>Oxalobacteraceae</taxon>
        <taxon>Undibacterium</taxon>
    </lineage>
</organism>
<comment type="similarity">
    <text evidence="1">Belongs to the glycerophosphoryl diester phosphodiesterase family.</text>
</comment>
<dbReference type="EC" id="3.1.4.46" evidence="2"/>
<dbReference type="SUPFAM" id="SSF51695">
    <property type="entry name" value="PLC-like phosphodiesterases"/>
    <property type="match status" value="1"/>
</dbReference>
<evidence type="ECO:0000313" key="9">
    <source>
        <dbReference type="EMBL" id="GGC64324.1"/>
    </source>
</evidence>
<keyword evidence="10" id="KW-1185">Reference proteome</keyword>
<evidence type="ECO:0000259" key="8">
    <source>
        <dbReference type="PROSITE" id="PS51704"/>
    </source>
</evidence>
<accession>A0A916XDS5</accession>
<keyword evidence="3 7" id="KW-0732">Signal</keyword>
<dbReference type="GO" id="GO:0006629">
    <property type="term" value="P:lipid metabolic process"/>
    <property type="evidence" value="ECO:0007669"/>
    <property type="project" value="InterPro"/>
</dbReference>
<dbReference type="GO" id="GO:0008889">
    <property type="term" value="F:glycerophosphodiester phosphodiesterase activity"/>
    <property type="evidence" value="ECO:0007669"/>
    <property type="project" value="UniProtKB-EC"/>
</dbReference>
<evidence type="ECO:0000256" key="4">
    <source>
        <dbReference type="ARBA" id="ARBA00022798"/>
    </source>
</evidence>
<keyword evidence="4" id="KW-0319">Glycerol metabolism</keyword>
<dbReference type="InterPro" id="IPR030395">
    <property type="entry name" value="GP_PDE_dom"/>
</dbReference>
<feature type="domain" description="GP-PDE" evidence="8">
    <location>
        <begin position="47"/>
        <end position="378"/>
    </location>
</feature>
<comment type="caution">
    <text evidence="9">The sequence shown here is derived from an EMBL/GenBank/DDBJ whole genome shotgun (WGS) entry which is preliminary data.</text>
</comment>
<dbReference type="CDD" id="cd08602">
    <property type="entry name" value="GDPD_ScGlpQ1_like"/>
    <property type="match status" value="1"/>
</dbReference>
<dbReference type="Gene3D" id="3.20.20.190">
    <property type="entry name" value="Phosphatidylinositol (PI) phosphodiesterase"/>
    <property type="match status" value="1"/>
</dbReference>
<reference evidence="9" key="2">
    <citation type="submission" date="2020-09" db="EMBL/GenBank/DDBJ databases">
        <authorList>
            <person name="Sun Q."/>
            <person name="Zhou Y."/>
        </authorList>
    </citation>
    <scope>NUCLEOTIDE SEQUENCE</scope>
    <source>
        <strain evidence="9">CGMCC 1.10998</strain>
    </source>
</reference>
<evidence type="ECO:0000256" key="2">
    <source>
        <dbReference type="ARBA" id="ARBA00012247"/>
    </source>
</evidence>
<feature type="chain" id="PRO_5037104658" description="glycerophosphodiester phosphodiesterase" evidence="7">
    <location>
        <begin position="39"/>
        <end position="378"/>
    </location>
</feature>
<protein>
    <recommendedName>
        <fullName evidence="2">glycerophosphodiester phosphodiesterase</fullName>
        <ecNumber evidence="2">3.1.4.46</ecNumber>
    </recommendedName>
</protein>
<name>A0A916XDS5_9BURK</name>
<dbReference type="PROSITE" id="PS51318">
    <property type="entry name" value="TAT"/>
    <property type="match status" value="1"/>
</dbReference>
<dbReference type="AlphaFoldDB" id="A0A916XDS5"/>
<keyword evidence="5" id="KW-0378">Hydrolase</keyword>
<dbReference type="Pfam" id="PF03009">
    <property type="entry name" value="GDPD"/>
    <property type="match status" value="1"/>
</dbReference>
<dbReference type="EMBL" id="BMED01000001">
    <property type="protein sequence ID" value="GGC64324.1"/>
    <property type="molecule type" value="Genomic_DNA"/>
</dbReference>
<feature type="signal peptide" evidence="7">
    <location>
        <begin position="1"/>
        <end position="38"/>
    </location>
</feature>
<dbReference type="InterPro" id="IPR017946">
    <property type="entry name" value="PLC-like_Pdiesterase_TIM-brl"/>
</dbReference>
<dbReference type="GO" id="GO:0042597">
    <property type="term" value="C:periplasmic space"/>
    <property type="evidence" value="ECO:0007669"/>
    <property type="project" value="TreeGrafter"/>
</dbReference>